<dbReference type="InterPro" id="IPR022751">
    <property type="entry name" value="Alpha_mannosyltransferase"/>
</dbReference>
<evidence type="ECO:0000256" key="10">
    <source>
        <dbReference type="SAM" id="MobiDB-lite"/>
    </source>
</evidence>
<dbReference type="GO" id="GO:0000139">
    <property type="term" value="C:Golgi membrane"/>
    <property type="evidence" value="ECO:0007669"/>
    <property type="project" value="UniProtKB-SubCell"/>
</dbReference>
<dbReference type="SUPFAM" id="SSF53448">
    <property type="entry name" value="Nucleotide-diphospho-sugar transferases"/>
    <property type="match status" value="1"/>
</dbReference>
<reference evidence="11 12" key="1">
    <citation type="submission" date="2016-03" db="EMBL/GenBank/DDBJ databases">
        <title>Fine-scale spatial genetic structure of a fungal parasite of coffee scale insects.</title>
        <authorList>
            <person name="Jackson D."/>
            <person name="Zemenick K.A."/>
            <person name="Malloure B."/>
            <person name="Quandt C.A."/>
            <person name="James T.Y."/>
        </authorList>
    </citation>
    <scope>NUCLEOTIDE SEQUENCE [LARGE SCALE GENOMIC DNA]</scope>
    <source>
        <strain evidence="11 12">UM487</strain>
    </source>
</reference>
<evidence type="ECO:0000256" key="6">
    <source>
        <dbReference type="ARBA" id="ARBA00022968"/>
    </source>
</evidence>
<name>A0A179I7B1_CORDF</name>
<comment type="subcellular location">
    <subcellularLocation>
        <location evidence="1">Golgi apparatus membrane</location>
        <topology evidence="1">Single-pass type II membrane protein</topology>
    </subcellularLocation>
</comment>
<dbReference type="Proteomes" id="UP000243081">
    <property type="component" value="Unassembled WGS sequence"/>
</dbReference>
<comment type="similarity">
    <text evidence="3">Belongs to the MNN1/MNT family.</text>
</comment>
<evidence type="ECO:0000256" key="9">
    <source>
        <dbReference type="ARBA" id="ARBA00023136"/>
    </source>
</evidence>
<evidence type="ECO:0000256" key="3">
    <source>
        <dbReference type="ARBA" id="ARBA00009105"/>
    </source>
</evidence>
<dbReference type="GO" id="GO:0000026">
    <property type="term" value="F:alpha-1,2-mannosyltransferase activity"/>
    <property type="evidence" value="ECO:0007669"/>
    <property type="project" value="TreeGrafter"/>
</dbReference>
<feature type="compositionally biased region" description="Basic and acidic residues" evidence="10">
    <location>
        <begin position="352"/>
        <end position="361"/>
    </location>
</feature>
<feature type="region of interest" description="Disordered" evidence="10">
    <location>
        <begin position="345"/>
        <end position="367"/>
    </location>
</feature>
<evidence type="ECO:0000256" key="7">
    <source>
        <dbReference type="ARBA" id="ARBA00022989"/>
    </source>
</evidence>
<keyword evidence="7" id="KW-1133">Transmembrane helix</keyword>
<dbReference type="InterPro" id="IPR029044">
    <property type="entry name" value="Nucleotide-diphossugar_trans"/>
</dbReference>
<evidence type="ECO:0000256" key="1">
    <source>
        <dbReference type="ARBA" id="ARBA00004323"/>
    </source>
</evidence>
<comment type="pathway">
    <text evidence="2">Protein modification; protein glycosylation.</text>
</comment>
<comment type="caution">
    <text evidence="11">The sequence shown here is derived from an EMBL/GenBank/DDBJ whole genome shotgun (WGS) entry which is preliminary data.</text>
</comment>
<dbReference type="PANTHER" id="PTHR31646">
    <property type="entry name" value="ALPHA-1,2-MANNOSYLTRANSFERASE MNN2"/>
    <property type="match status" value="1"/>
</dbReference>
<evidence type="ECO:0000313" key="11">
    <source>
        <dbReference type="EMBL" id="OAQ97619.1"/>
    </source>
</evidence>
<dbReference type="GO" id="GO:0046354">
    <property type="term" value="P:mannan biosynthetic process"/>
    <property type="evidence" value="ECO:0007669"/>
    <property type="project" value="TreeGrafter"/>
</dbReference>
<keyword evidence="5" id="KW-0812">Transmembrane</keyword>
<evidence type="ECO:0000256" key="5">
    <source>
        <dbReference type="ARBA" id="ARBA00022692"/>
    </source>
</evidence>
<sequence length="367" mass="42661">MLRESGSRLPVEVWSKDEADESAEWCAELVKEGMVCRRLADYLDPEQLRHPYQWKVFTMMFASFEEMLFLDADSIPVRNPDGVFDAAVYRDNGVLLWRDYWKHSGSPWLPYLIGINSTKKSDELVKEESIESGQMYWNKKTHWKSLLLAAYYNFYGPEFWYTVFNNGWAGWGDKDTFAMACKATGEGYFQIPHALVTGFVSNSSHGIAMIQADPTVASEHAPMFFHANIIKWGIKEFMCTENCRQPDDGRVGRQYRIDDDSDIKDQLSQHRRVYSVSSLFERGIDPEPLMWKVLERVACRSSRGDAHLCKNTREHAEKTFGYRFLDECVDECGKRQRDCVRGPWYAPSRAKPKPETWTKDTEYEDSF</sequence>
<keyword evidence="9" id="KW-0472">Membrane</keyword>
<organism evidence="11 12">
    <name type="scientific">Cordyceps confragosa</name>
    <name type="common">Lecanicillium lecanii</name>
    <dbReference type="NCBI Taxonomy" id="2714763"/>
    <lineage>
        <taxon>Eukaryota</taxon>
        <taxon>Fungi</taxon>
        <taxon>Dikarya</taxon>
        <taxon>Ascomycota</taxon>
        <taxon>Pezizomycotina</taxon>
        <taxon>Sordariomycetes</taxon>
        <taxon>Hypocreomycetidae</taxon>
        <taxon>Hypocreales</taxon>
        <taxon>Cordycipitaceae</taxon>
        <taxon>Akanthomyces</taxon>
    </lineage>
</organism>
<dbReference type="Pfam" id="PF11051">
    <property type="entry name" value="Mannosyl_trans3"/>
    <property type="match status" value="1"/>
</dbReference>
<evidence type="ECO:0000313" key="12">
    <source>
        <dbReference type="Proteomes" id="UP000243081"/>
    </source>
</evidence>
<keyword evidence="6" id="KW-0735">Signal-anchor</keyword>
<evidence type="ECO:0000256" key="2">
    <source>
        <dbReference type="ARBA" id="ARBA00004922"/>
    </source>
</evidence>
<keyword evidence="4" id="KW-0808">Transferase</keyword>
<dbReference type="PANTHER" id="PTHR31646:SF1">
    <property type="entry name" value="ALPHA-1,2-MANNOSYLTRANSFERASE MNN2"/>
    <property type="match status" value="1"/>
</dbReference>
<keyword evidence="12" id="KW-1185">Reference proteome</keyword>
<dbReference type="OrthoDB" id="4484309at2759"/>
<dbReference type="EMBL" id="LUKN01003302">
    <property type="protein sequence ID" value="OAQ97619.1"/>
    <property type="molecule type" value="Genomic_DNA"/>
</dbReference>
<evidence type="ECO:0000256" key="8">
    <source>
        <dbReference type="ARBA" id="ARBA00023034"/>
    </source>
</evidence>
<evidence type="ECO:0000256" key="4">
    <source>
        <dbReference type="ARBA" id="ARBA00022679"/>
    </source>
</evidence>
<accession>A0A179I7B1</accession>
<dbReference type="AlphaFoldDB" id="A0A179I7B1"/>
<gene>
    <name evidence="11" type="ORF">LLEC1_02680</name>
</gene>
<proteinExistence type="inferred from homology"/>
<protein>
    <submittedName>
        <fullName evidence="11">Uncharacterized protein</fullName>
    </submittedName>
</protein>
<keyword evidence="8" id="KW-0333">Golgi apparatus</keyword>